<proteinExistence type="predicted"/>
<evidence type="ECO:0000313" key="2">
    <source>
        <dbReference type="Proteomes" id="UP000265566"/>
    </source>
</evidence>
<accession>A0A396JV39</accession>
<sequence length="45" mass="5311">MNVACGCLIEMNAGSLEHMSIVCWCWLKNMLVYEEYCESEWYISK</sequence>
<name>A0A396JV39_MEDTR</name>
<dbReference type="Gramene" id="rna6318">
    <property type="protein sequence ID" value="RHN82179.1"/>
    <property type="gene ID" value="gene6318"/>
</dbReference>
<protein>
    <submittedName>
        <fullName evidence="1">Uncharacterized protein</fullName>
    </submittedName>
</protein>
<reference evidence="2" key="1">
    <citation type="journal article" date="2018" name="Nat. Plants">
        <title>Whole-genome landscape of Medicago truncatula symbiotic genes.</title>
        <authorList>
            <person name="Pecrix Y."/>
            <person name="Staton S.E."/>
            <person name="Sallet E."/>
            <person name="Lelandais-Briere C."/>
            <person name="Moreau S."/>
            <person name="Carrere S."/>
            <person name="Blein T."/>
            <person name="Jardinaud M.F."/>
            <person name="Latrasse D."/>
            <person name="Zouine M."/>
            <person name="Zahm M."/>
            <person name="Kreplak J."/>
            <person name="Mayjonade B."/>
            <person name="Satge C."/>
            <person name="Perez M."/>
            <person name="Cauet S."/>
            <person name="Marande W."/>
            <person name="Chantry-Darmon C."/>
            <person name="Lopez-Roques C."/>
            <person name="Bouchez O."/>
            <person name="Berard A."/>
            <person name="Debelle F."/>
            <person name="Munos S."/>
            <person name="Bendahmane A."/>
            <person name="Berges H."/>
            <person name="Niebel A."/>
            <person name="Buitink J."/>
            <person name="Frugier F."/>
            <person name="Benhamed M."/>
            <person name="Crespi M."/>
            <person name="Gouzy J."/>
            <person name="Gamas P."/>
        </authorList>
    </citation>
    <scope>NUCLEOTIDE SEQUENCE [LARGE SCALE GENOMIC DNA]</scope>
    <source>
        <strain evidence="2">cv. Jemalong A17</strain>
    </source>
</reference>
<gene>
    <name evidence="1" type="ORF">MtrunA17_Chr1g0207171</name>
</gene>
<dbReference type="Proteomes" id="UP000265566">
    <property type="component" value="Chromosome 1"/>
</dbReference>
<organism evidence="1 2">
    <name type="scientific">Medicago truncatula</name>
    <name type="common">Barrel medic</name>
    <name type="synonym">Medicago tribuloides</name>
    <dbReference type="NCBI Taxonomy" id="3880"/>
    <lineage>
        <taxon>Eukaryota</taxon>
        <taxon>Viridiplantae</taxon>
        <taxon>Streptophyta</taxon>
        <taxon>Embryophyta</taxon>
        <taxon>Tracheophyta</taxon>
        <taxon>Spermatophyta</taxon>
        <taxon>Magnoliopsida</taxon>
        <taxon>eudicotyledons</taxon>
        <taxon>Gunneridae</taxon>
        <taxon>Pentapetalae</taxon>
        <taxon>rosids</taxon>
        <taxon>fabids</taxon>
        <taxon>Fabales</taxon>
        <taxon>Fabaceae</taxon>
        <taxon>Papilionoideae</taxon>
        <taxon>50 kb inversion clade</taxon>
        <taxon>NPAAA clade</taxon>
        <taxon>Hologalegina</taxon>
        <taxon>IRL clade</taxon>
        <taxon>Trifolieae</taxon>
        <taxon>Medicago</taxon>
    </lineage>
</organism>
<dbReference type="AlphaFoldDB" id="A0A396JV39"/>
<comment type="caution">
    <text evidence="1">The sequence shown here is derived from an EMBL/GenBank/DDBJ whole genome shotgun (WGS) entry which is preliminary data.</text>
</comment>
<evidence type="ECO:0000313" key="1">
    <source>
        <dbReference type="EMBL" id="RHN82179.1"/>
    </source>
</evidence>
<dbReference type="EMBL" id="PSQE01000001">
    <property type="protein sequence ID" value="RHN82179.1"/>
    <property type="molecule type" value="Genomic_DNA"/>
</dbReference>